<dbReference type="CTD" id="20200856"/>
<dbReference type="EnsemblMetazoa" id="HelroT165099">
    <property type="protein sequence ID" value="HelroP165099"/>
    <property type="gene ID" value="HelroG165099"/>
</dbReference>
<reference evidence="3" key="1">
    <citation type="submission" date="2012-12" db="EMBL/GenBank/DDBJ databases">
        <authorList>
            <person name="Hellsten U."/>
            <person name="Grimwood J."/>
            <person name="Chapman J.A."/>
            <person name="Shapiro H."/>
            <person name="Aerts A."/>
            <person name="Otillar R.P."/>
            <person name="Terry A.Y."/>
            <person name="Boore J.L."/>
            <person name="Simakov O."/>
            <person name="Marletaz F."/>
            <person name="Cho S.-J."/>
            <person name="Edsinger-Gonzales E."/>
            <person name="Havlak P."/>
            <person name="Kuo D.-H."/>
            <person name="Larsson T."/>
            <person name="Lv J."/>
            <person name="Arendt D."/>
            <person name="Savage R."/>
            <person name="Osoegawa K."/>
            <person name="de Jong P."/>
            <person name="Lindberg D.R."/>
            <person name="Seaver E.C."/>
            <person name="Weisblat D.A."/>
            <person name="Putnam N.H."/>
            <person name="Grigoriev I.V."/>
            <person name="Rokhsar D.S."/>
        </authorList>
    </citation>
    <scope>NUCLEOTIDE SEQUENCE</scope>
</reference>
<keyword evidence="3" id="KW-1185">Reference proteome</keyword>
<dbReference type="InParanoid" id="T1EWA6"/>
<gene>
    <name evidence="2" type="primary">20200856</name>
    <name evidence="1" type="ORF">HELRODRAFT_165099</name>
</gene>
<accession>T1EWA6</accession>
<reference evidence="2" key="3">
    <citation type="submission" date="2015-06" db="UniProtKB">
        <authorList>
            <consortium name="EnsemblMetazoa"/>
        </authorList>
    </citation>
    <scope>IDENTIFICATION</scope>
</reference>
<evidence type="ECO:0000313" key="2">
    <source>
        <dbReference type="EnsemblMetazoa" id="HelroP165099"/>
    </source>
</evidence>
<evidence type="ECO:0000313" key="3">
    <source>
        <dbReference type="Proteomes" id="UP000015101"/>
    </source>
</evidence>
<evidence type="ECO:0000313" key="1">
    <source>
        <dbReference type="EMBL" id="ESN92955.1"/>
    </source>
</evidence>
<reference evidence="1 3" key="2">
    <citation type="journal article" date="2013" name="Nature">
        <title>Insights into bilaterian evolution from three spiralian genomes.</title>
        <authorList>
            <person name="Simakov O."/>
            <person name="Marletaz F."/>
            <person name="Cho S.J."/>
            <person name="Edsinger-Gonzales E."/>
            <person name="Havlak P."/>
            <person name="Hellsten U."/>
            <person name="Kuo D.H."/>
            <person name="Larsson T."/>
            <person name="Lv J."/>
            <person name="Arendt D."/>
            <person name="Savage R."/>
            <person name="Osoegawa K."/>
            <person name="de Jong P."/>
            <person name="Grimwood J."/>
            <person name="Chapman J.A."/>
            <person name="Shapiro H."/>
            <person name="Aerts A."/>
            <person name="Otillar R.P."/>
            <person name="Terry A.Y."/>
            <person name="Boore J.L."/>
            <person name="Grigoriev I.V."/>
            <person name="Lindberg D.R."/>
            <person name="Seaver E.C."/>
            <person name="Weisblat D.A."/>
            <person name="Putnam N.H."/>
            <person name="Rokhsar D.S."/>
        </authorList>
    </citation>
    <scope>NUCLEOTIDE SEQUENCE</scope>
</reference>
<protein>
    <submittedName>
        <fullName evidence="1 2">Uncharacterized protein</fullName>
    </submittedName>
</protein>
<sequence length="193" mass="22153">MALHQRFTRRKRVVTSQNPATNNQHVVVQSRPEGTHAFYSNFEHYFDANKRFVASENNLNNINNDKYMLEPYRTNGDYLEDPINGGPSPRPPPQYSHIEFFSNPDEGNKTVKSSLVQPCTNLSIVSNIKQYQDDDFNEAMNMIRPMQPAYLAPGTPIKFHPQGVHQSSSTTFMPDPYQNSYSRLNRELSVGHM</sequence>
<dbReference type="HOGENOM" id="CLU_1410246_0_0_1"/>
<dbReference type="GeneID" id="20200856"/>
<name>T1EWA6_HELRO</name>
<dbReference type="Proteomes" id="UP000015101">
    <property type="component" value="Unassembled WGS sequence"/>
</dbReference>
<dbReference type="RefSeq" id="XP_009029233.1">
    <property type="nucleotide sequence ID" value="XM_009030985.1"/>
</dbReference>
<dbReference type="EMBL" id="AMQM01001942">
    <property type="status" value="NOT_ANNOTATED_CDS"/>
    <property type="molecule type" value="Genomic_DNA"/>
</dbReference>
<dbReference type="EMBL" id="KB097639">
    <property type="protein sequence ID" value="ESN92955.1"/>
    <property type="molecule type" value="Genomic_DNA"/>
</dbReference>
<proteinExistence type="predicted"/>
<dbReference type="KEGG" id="hro:HELRODRAFT_165099"/>
<dbReference type="AlphaFoldDB" id="T1EWA6"/>
<organism evidence="2 3">
    <name type="scientific">Helobdella robusta</name>
    <name type="common">Californian leech</name>
    <dbReference type="NCBI Taxonomy" id="6412"/>
    <lineage>
        <taxon>Eukaryota</taxon>
        <taxon>Metazoa</taxon>
        <taxon>Spiralia</taxon>
        <taxon>Lophotrochozoa</taxon>
        <taxon>Annelida</taxon>
        <taxon>Clitellata</taxon>
        <taxon>Hirudinea</taxon>
        <taxon>Rhynchobdellida</taxon>
        <taxon>Glossiphoniidae</taxon>
        <taxon>Helobdella</taxon>
    </lineage>
</organism>